<accession>A0A8B6XA68</accession>
<organism evidence="7 8">
    <name type="scientific">Derxia gummosa DSM 723</name>
    <dbReference type="NCBI Taxonomy" id="1121388"/>
    <lineage>
        <taxon>Bacteria</taxon>
        <taxon>Pseudomonadati</taxon>
        <taxon>Pseudomonadota</taxon>
        <taxon>Betaproteobacteria</taxon>
        <taxon>Burkholderiales</taxon>
        <taxon>Alcaligenaceae</taxon>
        <taxon>Derxia</taxon>
    </lineage>
</organism>
<dbReference type="OrthoDB" id="9807055at2"/>
<keyword evidence="4" id="KW-0788">Thiol protease</keyword>
<keyword evidence="2" id="KW-0645">Protease</keyword>
<dbReference type="GO" id="GO:0006508">
    <property type="term" value="P:proteolysis"/>
    <property type="evidence" value="ECO:0007669"/>
    <property type="project" value="UniProtKB-KW"/>
</dbReference>
<sequence length="245" mass="25894">MLPTPTTPTQSRRRNPVAALLLIGAVAVSTAFPIASQAQQAADPLAPAPDPSQPLPTTAEGWSRYLGNPFDNAGQNGGASSGPTGRLPIVTRAGEVMSNALSLIGVRYRFGGTSPESGFDCSGLVRWTFQRTLGVVLPHRAADIASVGNHVSKEELKPGDLVFFGTLKRAFTHVGIYLGDGRFVHAPASGGKVRIDELSDEYWTKHWDGARRVLHGGGLDPNVLDRLRGAADDKTVALPSPGAKR</sequence>
<dbReference type="Gene3D" id="3.90.1720.10">
    <property type="entry name" value="endopeptidase domain like (from Nostoc punctiforme)"/>
    <property type="match status" value="1"/>
</dbReference>
<dbReference type="InterPro" id="IPR038765">
    <property type="entry name" value="Papain-like_cys_pep_sf"/>
</dbReference>
<evidence type="ECO:0000256" key="3">
    <source>
        <dbReference type="ARBA" id="ARBA00022801"/>
    </source>
</evidence>
<dbReference type="PANTHER" id="PTHR47053">
    <property type="entry name" value="MUREIN DD-ENDOPEPTIDASE MEPH-RELATED"/>
    <property type="match status" value="1"/>
</dbReference>
<dbReference type="AlphaFoldDB" id="A0A8B6XA68"/>
<protein>
    <submittedName>
        <fullName evidence="8">C40 family peptidase</fullName>
        <ecNumber evidence="8">3.4.-.-</ecNumber>
    </submittedName>
</protein>
<dbReference type="Pfam" id="PF00877">
    <property type="entry name" value="NLPC_P60"/>
    <property type="match status" value="1"/>
</dbReference>
<comment type="similarity">
    <text evidence="1">Belongs to the peptidase C40 family.</text>
</comment>
<evidence type="ECO:0000313" key="7">
    <source>
        <dbReference type="Proteomes" id="UP000675920"/>
    </source>
</evidence>
<proteinExistence type="inferred from homology"/>
<evidence type="ECO:0000256" key="4">
    <source>
        <dbReference type="ARBA" id="ARBA00022807"/>
    </source>
</evidence>
<feature type="domain" description="NlpC/P60" evidence="6">
    <location>
        <begin position="90"/>
        <end position="214"/>
    </location>
</feature>
<reference evidence="8" key="2">
    <citation type="journal article" date="2003" name="Genome Biol.">
        <title>Evolutionary history, structural features and biochemical diversity of the NlpC/P60 superfamily of enzymes.</title>
        <authorList>
            <person name="Anantharaman V."/>
            <person name="Aravind L."/>
        </authorList>
    </citation>
    <scope>NUCLEOTIDE SEQUENCE</scope>
</reference>
<feature type="region of interest" description="Disordered" evidence="5">
    <location>
        <begin position="42"/>
        <end position="86"/>
    </location>
</feature>
<evidence type="ECO:0000256" key="2">
    <source>
        <dbReference type="ARBA" id="ARBA00022670"/>
    </source>
</evidence>
<dbReference type="RefSeq" id="WP_051379036.1">
    <property type="nucleotide sequence ID" value="NZ_KI519499.1"/>
</dbReference>
<evidence type="ECO:0000259" key="6">
    <source>
        <dbReference type="PROSITE" id="PS51935"/>
    </source>
</evidence>
<evidence type="ECO:0000313" key="8">
    <source>
        <dbReference type="RefSeq" id="WP_051379036.1"/>
    </source>
</evidence>
<evidence type="ECO:0000256" key="5">
    <source>
        <dbReference type="SAM" id="MobiDB-lite"/>
    </source>
</evidence>
<name>A0A8B6XA68_9BURK</name>
<dbReference type="SUPFAM" id="SSF54001">
    <property type="entry name" value="Cysteine proteinases"/>
    <property type="match status" value="1"/>
</dbReference>
<dbReference type="GO" id="GO:0008234">
    <property type="term" value="F:cysteine-type peptidase activity"/>
    <property type="evidence" value="ECO:0007669"/>
    <property type="project" value="UniProtKB-KW"/>
</dbReference>
<dbReference type="InterPro" id="IPR051202">
    <property type="entry name" value="Peptidase_C40"/>
</dbReference>
<dbReference type="PANTHER" id="PTHR47053:SF1">
    <property type="entry name" value="MUREIN DD-ENDOPEPTIDASE MEPH-RELATED"/>
    <property type="match status" value="1"/>
</dbReference>
<dbReference type="EC" id="3.4.-.-" evidence="8"/>
<keyword evidence="7" id="KW-1185">Reference proteome</keyword>
<evidence type="ECO:0000256" key="1">
    <source>
        <dbReference type="ARBA" id="ARBA00007074"/>
    </source>
</evidence>
<dbReference type="InterPro" id="IPR000064">
    <property type="entry name" value="NLP_P60_dom"/>
</dbReference>
<reference evidence="8" key="3">
    <citation type="submission" date="2025-08" db="UniProtKB">
        <authorList>
            <consortium name="RefSeq"/>
        </authorList>
    </citation>
    <scope>IDENTIFICATION</scope>
</reference>
<dbReference type="Proteomes" id="UP000675920">
    <property type="component" value="Unplaced"/>
</dbReference>
<keyword evidence="3" id="KW-0378">Hydrolase</keyword>
<reference evidence="8" key="1">
    <citation type="journal article" date="2001" name="Biol. Chem.">
        <title>Evolutionary lines of cysteine peptidases.</title>
        <authorList>
            <person name="Barrett A.J."/>
            <person name="Rawlings N.D."/>
        </authorList>
    </citation>
    <scope>NUCLEOTIDE SEQUENCE</scope>
</reference>
<dbReference type="PROSITE" id="PS51935">
    <property type="entry name" value="NLPC_P60"/>
    <property type="match status" value="1"/>
</dbReference>